<dbReference type="Proteomes" id="UP000268084">
    <property type="component" value="Chromosome"/>
</dbReference>
<dbReference type="Gene3D" id="1.10.443.10">
    <property type="entry name" value="Intergrase catalytic core"/>
    <property type="match status" value="1"/>
</dbReference>
<dbReference type="PROSITE" id="PS51898">
    <property type="entry name" value="TYR_RECOMBINASE"/>
    <property type="match status" value="1"/>
</dbReference>
<evidence type="ECO:0000256" key="4">
    <source>
        <dbReference type="ARBA" id="ARBA00023172"/>
    </source>
</evidence>
<reference evidence="6 7" key="1">
    <citation type="submission" date="2018-11" db="EMBL/GenBank/DDBJ databases">
        <authorList>
            <person name="Da X."/>
        </authorList>
    </citation>
    <scope>NUCLEOTIDE SEQUENCE [LARGE SCALE GENOMIC DNA]</scope>
    <source>
        <strain evidence="6 7">S14-144</strain>
    </source>
</reference>
<proteinExistence type="inferred from homology"/>
<dbReference type="Gene3D" id="1.10.150.130">
    <property type="match status" value="1"/>
</dbReference>
<dbReference type="InterPro" id="IPR002104">
    <property type="entry name" value="Integrase_catalytic"/>
</dbReference>
<keyword evidence="7" id="KW-1185">Reference proteome</keyword>
<dbReference type="InterPro" id="IPR050090">
    <property type="entry name" value="Tyrosine_recombinase_XerCD"/>
</dbReference>
<accession>A0A3G8ZT48</accession>
<dbReference type="InterPro" id="IPR004107">
    <property type="entry name" value="Integrase_SAM-like_N"/>
</dbReference>
<evidence type="ECO:0000256" key="1">
    <source>
        <dbReference type="ARBA" id="ARBA00008857"/>
    </source>
</evidence>
<feature type="domain" description="Tyr recombinase" evidence="5">
    <location>
        <begin position="195"/>
        <end position="417"/>
    </location>
</feature>
<dbReference type="SUPFAM" id="SSF56349">
    <property type="entry name" value="DNA breaking-rejoining enzymes"/>
    <property type="match status" value="1"/>
</dbReference>
<evidence type="ECO:0000259" key="5">
    <source>
        <dbReference type="PROSITE" id="PS51898"/>
    </source>
</evidence>
<organism evidence="6 7">
    <name type="scientific">Nakamurella antarctica</name>
    <dbReference type="NCBI Taxonomy" id="1902245"/>
    <lineage>
        <taxon>Bacteria</taxon>
        <taxon>Bacillati</taxon>
        <taxon>Actinomycetota</taxon>
        <taxon>Actinomycetes</taxon>
        <taxon>Nakamurellales</taxon>
        <taxon>Nakamurellaceae</taxon>
        <taxon>Nakamurella</taxon>
    </lineage>
</organism>
<evidence type="ECO:0000313" key="6">
    <source>
        <dbReference type="EMBL" id="AZI56961.1"/>
    </source>
</evidence>
<dbReference type="GO" id="GO:0006310">
    <property type="term" value="P:DNA recombination"/>
    <property type="evidence" value="ECO:0007669"/>
    <property type="project" value="UniProtKB-KW"/>
</dbReference>
<evidence type="ECO:0000313" key="7">
    <source>
        <dbReference type="Proteomes" id="UP000268084"/>
    </source>
</evidence>
<sequence>MTTRKRQAGDGSINAYTTQAGTRYRFETRLPVDPDNPDAGTKRIVRGGFTTRTEAATEGRRILTGTSTTTARKKGAATFGDFITKWLAGLDLAEITMAGYRKLARLHITPALGALTIPKVTPTTLAKHYRELEAHGRKDATRTGQALSANTVLKVHVLIGQMLEAAVSDNLVTRNAARHKDARPPSPKTVRAQKPEIHPWESEQVKAFLAWSKQAGDGRYWAWAVAVRTGARRGEVLGLQWRDLDQTASTISIRRSVVLVKDHQQGEHLAVKPPKSGKSRVIALDAATMKLLQEWKLQRASLSLELATPGAYVFGDLSNKPQHPERFSRQFQRSVEQCRRAQMQAAQKAAGEGRPADLTGLVPTVRLHDLRHTHATLLLQQGVSPKVIQERLGHANISITLDIYSHVLPTMQASAADLLAAVLA</sequence>
<evidence type="ECO:0000256" key="2">
    <source>
        <dbReference type="ARBA" id="ARBA00022908"/>
    </source>
</evidence>
<comment type="similarity">
    <text evidence="1">Belongs to the 'phage' integrase family.</text>
</comment>
<dbReference type="PANTHER" id="PTHR30349:SF41">
    <property type="entry name" value="INTEGRASE_RECOMBINASE PROTEIN MJ0367-RELATED"/>
    <property type="match status" value="1"/>
</dbReference>
<dbReference type="RefSeq" id="WP_124797646.1">
    <property type="nucleotide sequence ID" value="NZ_CP034170.1"/>
</dbReference>
<keyword evidence="4" id="KW-0233">DNA recombination</keyword>
<protein>
    <submittedName>
        <fullName evidence="6">Site-specific integrase</fullName>
    </submittedName>
</protein>
<dbReference type="InterPro" id="IPR010998">
    <property type="entry name" value="Integrase_recombinase_N"/>
</dbReference>
<reference evidence="6 7" key="2">
    <citation type="submission" date="2018-12" db="EMBL/GenBank/DDBJ databases">
        <title>Nakamurella antarcticus sp. nov., isolated from Antarctica South Shetland Islands soil.</title>
        <authorList>
            <person name="Peng F."/>
        </authorList>
    </citation>
    <scope>NUCLEOTIDE SEQUENCE [LARGE SCALE GENOMIC DNA]</scope>
    <source>
        <strain evidence="6 7">S14-144</strain>
    </source>
</reference>
<dbReference type="Pfam" id="PF00589">
    <property type="entry name" value="Phage_integrase"/>
    <property type="match status" value="1"/>
</dbReference>
<dbReference type="KEGG" id="nak:EH165_01010"/>
<keyword evidence="2" id="KW-0229">DNA integration</keyword>
<dbReference type="CDD" id="cd01189">
    <property type="entry name" value="INT_ICEBs1_C_like"/>
    <property type="match status" value="1"/>
</dbReference>
<dbReference type="Pfam" id="PF14659">
    <property type="entry name" value="Phage_int_SAM_3"/>
    <property type="match status" value="1"/>
</dbReference>
<dbReference type="GO" id="GO:0003677">
    <property type="term" value="F:DNA binding"/>
    <property type="evidence" value="ECO:0007669"/>
    <property type="project" value="UniProtKB-KW"/>
</dbReference>
<dbReference type="GO" id="GO:0015074">
    <property type="term" value="P:DNA integration"/>
    <property type="evidence" value="ECO:0007669"/>
    <property type="project" value="UniProtKB-KW"/>
</dbReference>
<name>A0A3G8ZT48_9ACTN</name>
<evidence type="ECO:0000256" key="3">
    <source>
        <dbReference type="ARBA" id="ARBA00023125"/>
    </source>
</evidence>
<keyword evidence="3" id="KW-0238">DNA-binding</keyword>
<dbReference type="InterPro" id="IPR013762">
    <property type="entry name" value="Integrase-like_cat_sf"/>
</dbReference>
<dbReference type="PANTHER" id="PTHR30349">
    <property type="entry name" value="PHAGE INTEGRASE-RELATED"/>
    <property type="match status" value="1"/>
</dbReference>
<dbReference type="OrthoDB" id="9805859at2"/>
<dbReference type="EMBL" id="CP034170">
    <property type="protein sequence ID" value="AZI56961.1"/>
    <property type="molecule type" value="Genomic_DNA"/>
</dbReference>
<gene>
    <name evidence="6" type="ORF">EH165_01010</name>
</gene>
<dbReference type="AlphaFoldDB" id="A0A3G8ZT48"/>
<dbReference type="InterPro" id="IPR011010">
    <property type="entry name" value="DNA_brk_join_enz"/>
</dbReference>